<dbReference type="AlphaFoldDB" id="A0AAD6ZDX4"/>
<protein>
    <submittedName>
        <fullName evidence="2">Uncharacterized protein</fullName>
    </submittedName>
</protein>
<dbReference type="EMBL" id="JARIHO010000056">
    <property type="protein sequence ID" value="KAJ7318834.1"/>
    <property type="molecule type" value="Genomic_DNA"/>
</dbReference>
<feature type="region of interest" description="Disordered" evidence="1">
    <location>
        <begin position="261"/>
        <end position="283"/>
    </location>
</feature>
<evidence type="ECO:0000313" key="3">
    <source>
        <dbReference type="Proteomes" id="UP001218218"/>
    </source>
</evidence>
<dbReference type="Proteomes" id="UP001218218">
    <property type="component" value="Unassembled WGS sequence"/>
</dbReference>
<organism evidence="2 3">
    <name type="scientific">Mycena albidolilacea</name>
    <dbReference type="NCBI Taxonomy" id="1033008"/>
    <lineage>
        <taxon>Eukaryota</taxon>
        <taxon>Fungi</taxon>
        <taxon>Dikarya</taxon>
        <taxon>Basidiomycota</taxon>
        <taxon>Agaricomycotina</taxon>
        <taxon>Agaricomycetes</taxon>
        <taxon>Agaricomycetidae</taxon>
        <taxon>Agaricales</taxon>
        <taxon>Marasmiineae</taxon>
        <taxon>Mycenaceae</taxon>
        <taxon>Mycena</taxon>
    </lineage>
</organism>
<evidence type="ECO:0000256" key="1">
    <source>
        <dbReference type="SAM" id="MobiDB-lite"/>
    </source>
</evidence>
<sequence>MLYHVHTHLTSAHHRYAALPFLDARVALVSDDPLRTAAGYATPFGPAASISHRIRCFPRHPPATTISGTAPLSSSPDAWSLARRLSRESRIPCVRPYRPRRTHCCQAYYDRLQPDSALTSRRLRLRASPARCIRPPACPTPATAVPSRGRTSRCLRARCDAFGTIPLQACIHPSAETRRAASASSAASAAPVANCLRRLRCLIPCCDVPRGILTLALPASACRAPPIQCASLAACAPHATIPPQRPVQRLSRAATILAASGSKNSMRRTPDMHPPQPFPIADA</sequence>
<name>A0AAD6ZDX4_9AGAR</name>
<comment type="caution">
    <text evidence="2">The sequence shown here is derived from an EMBL/GenBank/DDBJ whole genome shotgun (WGS) entry which is preliminary data.</text>
</comment>
<keyword evidence="3" id="KW-1185">Reference proteome</keyword>
<gene>
    <name evidence="2" type="ORF">DFH08DRAFT_397406</name>
</gene>
<evidence type="ECO:0000313" key="2">
    <source>
        <dbReference type="EMBL" id="KAJ7318834.1"/>
    </source>
</evidence>
<accession>A0AAD6ZDX4</accession>
<proteinExistence type="predicted"/>
<feature type="compositionally biased region" description="Pro residues" evidence="1">
    <location>
        <begin position="272"/>
        <end position="283"/>
    </location>
</feature>
<reference evidence="2" key="1">
    <citation type="submission" date="2023-03" db="EMBL/GenBank/DDBJ databases">
        <title>Massive genome expansion in bonnet fungi (Mycena s.s.) driven by repeated elements and novel gene families across ecological guilds.</title>
        <authorList>
            <consortium name="Lawrence Berkeley National Laboratory"/>
            <person name="Harder C.B."/>
            <person name="Miyauchi S."/>
            <person name="Viragh M."/>
            <person name="Kuo A."/>
            <person name="Thoen E."/>
            <person name="Andreopoulos B."/>
            <person name="Lu D."/>
            <person name="Skrede I."/>
            <person name="Drula E."/>
            <person name="Henrissat B."/>
            <person name="Morin E."/>
            <person name="Kohler A."/>
            <person name="Barry K."/>
            <person name="LaButti K."/>
            <person name="Morin E."/>
            <person name="Salamov A."/>
            <person name="Lipzen A."/>
            <person name="Mereny Z."/>
            <person name="Hegedus B."/>
            <person name="Baldrian P."/>
            <person name="Stursova M."/>
            <person name="Weitz H."/>
            <person name="Taylor A."/>
            <person name="Grigoriev I.V."/>
            <person name="Nagy L.G."/>
            <person name="Martin F."/>
            <person name="Kauserud H."/>
        </authorList>
    </citation>
    <scope>NUCLEOTIDE SEQUENCE</scope>
    <source>
        <strain evidence="2">CBHHK002</strain>
    </source>
</reference>